<dbReference type="InterPro" id="IPR036013">
    <property type="entry name" value="Band_7/SPFH_dom_sf"/>
</dbReference>
<comment type="caution">
    <text evidence="8">The sequence shown here is derived from an EMBL/GenBank/DDBJ whole genome shotgun (WGS) entry which is preliminary data.</text>
</comment>
<sequence length="299" mass="33764">MKKIAIPILIAVIFGIMALYLVSFQVRETEAAFITRFGRPLEDREITRPGLYFKWPTPIERVHRFDSRMRVLDAPPAETTTRGAVPIIVSTYVVWRVAEPLKFLNAVGTVADANDAIRYRLNNAQNRVLGEHTFGEIVNSDPEKIKLGQIQAEMLADLQGPVRNDYGIEIKTLGIKQLKISEDVTKEVFERMRAERRRRTETTVAQGNAEAIKIRTDADAKRATLLAAAEGRAKAIRGRGDAEAAQYYQMMEEAPELAMLLRNLETLLTSLKERTTLIIPANVEPFKYLREMPSLEPGK</sequence>
<dbReference type="GO" id="GO:0008233">
    <property type="term" value="F:peptidase activity"/>
    <property type="evidence" value="ECO:0007669"/>
    <property type="project" value="UniProtKB-KW"/>
</dbReference>
<dbReference type="Proteomes" id="UP001431776">
    <property type="component" value="Unassembled WGS sequence"/>
</dbReference>
<dbReference type="EMBL" id="JASCXX010000002">
    <property type="protein sequence ID" value="MDI6447921.1"/>
    <property type="molecule type" value="Genomic_DNA"/>
</dbReference>
<comment type="function">
    <text evidence="6">HflC and HflK could regulate a protease.</text>
</comment>
<feature type="domain" description="Band 7" evidence="7">
    <location>
        <begin position="21"/>
        <end position="192"/>
    </location>
</feature>
<dbReference type="InterPro" id="IPR010200">
    <property type="entry name" value="HflC"/>
</dbReference>
<dbReference type="PIRSF" id="PIRSF005651">
    <property type="entry name" value="HflC"/>
    <property type="match status" value="1"/>
</dbReference>
<evidence type="ECO:0000256" key="6">
    <source>
        <dbReference type="PIRNR" id="PIRNR005651"/>
    </source>
</evidence>
<dbReference type="PANTHER" id="PTHR42911:SF1">
    <property type="entry name" value="MODULATOR OF FTSH PROTEASE HFLC"/>
    <property type="match status" value="1"/>
</dbReference>
<protein>
    <recommendedName>
        <fullName evidence="6">Protein HflC</fullName>
    </recommendedName>
</protein>
<dbReference type="CDD" id="cd03405">
    <property type="entry name" value="SPFH_HflC"/>
    <property type="match status" value="1"/>
</dbReference>
<evidence type="ECO:0000256" key="2">
    <source>
        <dbReference type="ARBA" id="ARBA00007862"/>
    </source>
</evidence>
<dbReference type="Pfam" id="PF01145">
    <property type="entry name" value="Band_7"/>
    <property type="match status" value="1"/>
</dbReference>
<dbReference type="PANTHER" id="PTHR42911">
    <property type="entry name" value="MODULATOR OF FTSH PROTEASE HFLC"/>
    <property type="match status" value="1"/>
</dbReference>
<comment type="subcellular location">
    <subcellularLocation>
        <location evidence="1">Membrane</location>
        <topology evidence="1">Single-pass membrane protein</topology>
    </subcellularLocation>
</comment>
<proteinExistence type="inferred from homology"/>
<evidence type="ECO:0000259" key="7">
    <source>
        <dbReference type="SMART" id="SM00244"/>
    </source>
</evidence>
<comment type="similarity">
    <text evidence="2 6">Belongs to the band 7/mec-2 family. HflC subfamily.</text>
</comment>
<dbReference type="RefSeq" id="WP_349243332.1">
    <property type="nucleotide sequence ID" value="NZ_JASCXX010000002.1"/>
</dbReference>
<keyword evidence="3" id="KW-0812">Transmembrane</keyword>
<evidence type="ECO:0000256" key="3">
    <source>
        <dbReference type="ARBA" id="ARBA00022692"/>
    </source>
</evidence>
<keyword evidence="9" id="KW-1185">Reference proteome</keyword>
<keyword evidence="5" id="KW-0472">Membrane</keyword>
<keyword evidence="8" id="KW-0378">Hydrolase</keyword>
<accession>A0AAW6TQH6</accession>
<keyword evidence="4" id="KW-1133">Transmembrane helix</keyword>
<evidence type="ECO:0000256" key="1">
    <source>
        <dbReference type="ARBA" id="ARBA00004167"/>
    </source>
</evidence>
<dbReference type="Gene3D" id="3.30.479.30">
    <property type="entry name" value="Band 7 domain"/>
    <property type="match status" value="1"/>
</dbReference>
<gene>
    <name evidence="8" type="ORF">QJ522_02600</name>
</gene>
<organism evidence="8 9">
    <name type="scientific">Anaerobaca lacustris</name>
    <dbReference type="NCBI Taxonomy" id="3044600"/>
    <lineage>
        <taxon>Bacteria</taxon>
        <taxon>Pseudomonadati</taxon>
        <taxon>Planctomycetota</taxon>
        <taxon>Phycisphaerae</taxon>
        <taxon>Sedimentisphaerales</taxon>
        <taxon>Anaerobacaceae</taxon>
        <taxon>Anaerobaca</taxon>
    </lineage>
</organism>
<evidence type="ECO:0000256" key="5">
    <source>
        <dbReference type="ARBA" id="ARBA00023136"/>
    </source>
</evidence>
<dbReference type="InterPro" id="IPR001107">
    <property type="entry name" value="Band_7"/>
</dbReference>
<evidence type="ECO:0000313" key="8">
    <source>
        <dbReference type="EMBL" id="MDI6447921.1"/>
    </source>
</evidence>
<reference evidence="8" key="1">
    <citation type="submission" date="2023-05" db="EMBL/GenBank/DDBJ databases">
        <title>Anaerotaeda fermentans gen. nov., sp. nov., a novel anaerobic planctomycete of the new family within the order Sedimentisphaerales isolated from Taman Peninsula, Russia.</title>
        <authorList>
            <person name="Khomyakova M.A."/>
            <person name="Merkel A.Y."/>
            <person name="Slobodkin A.I."/>
        </authorList>
    </citation>
    <scope>NUCLEOTIDE SEQUENCE</scope>
    <source>
        <strain evidence="8">M17dextr</strain>
    </source>
</reference>
<dbReference type="AlphaFoldDB" id="A0AAW6TQH6"/>
<evidence type="ECO:0000256" key="4">
    <source>
        <dbReference type="ARBA" id="ARBA00022989"/>
    </source>
</evidence>
<keyword evidence="8" id="KW-0645">Protease</keyword>
<dbReference type="GO" id="GO:0016020">
    <property type="term" value="C:membrane"/>
    <property type="evidence" value="ECO:0007669"/>
    <property type="project" value="UniProtKB-SubCell"/>
</dbReference>
<dbReference type="GO" id="GO:0006508">
    <property type="term" value="P:proteolysis"/>
    <property type="evidence" value="ECO:0007669"/>
    <property type="project" value="UniProtKB-KW"/>
</dbReference>
<dbReference type="SUPFAM" id="SSF117892">
    <property type="entry name" value="Band 7/SPFH domain"/>
    <property type="match status" value="1"/>
</dbReference>
<name>A0AAW6TQH6_9BACT</name>
<evidence type="ECO:0000313" key="9">
    <source>
        <dbReference type="Proteomes" id="UP001431776"/>
    </source>
</evidence>
<dbReference type="SMART" id="SM00244">
    <property type="entry name" value="PHB"/>
    <property type="match status" value="1"/>
</dbReference>